<comment type="cofactor">
    <cofactor evidence="1">
        <name>Zn(2+)</name>
        <dbReference type="ChEBI" id="CHEBI:29105"/>
    </cofactor>
</comment>
<dbReference type="CDD" id="cd08662">
    <property type="entry name" value="M13"/>
    <property type="match status" value="1"/>
</dbReference>
<dbReference type="SUPFAM" id="SSF55486">
    <property type="entry name" value="Metalloproteases ('zincins'), catalytic domain"/>
    <property type="match status" value="1"/>
</dbReference>
<dbReference type="PROSITE" id="PS51885">
    <property type="entry name" value="NEPRILYSIN"/>
    <property type="match status" value="1"/>
</dbReference>
<dbReference type="EMBL" id="KY523104">
    <property type="protein sequence ID" value="QKU34988.1"/>
    <property type="molecule type" value="Genomic_DNA"/>
</dbReference>
<reference evidence="9" key="1">
    <citation type="submission" date="2017-01" db="EMBL/GenBank/DDBJ databases">
        <authorList>
            <person name="Assis F.L."/>
            <person name="Abrahao J.S."/>
            <person name="Silva L."/>
            <person name="Khalil J.B."/>
            <person name="Rodrigues R."/>
            <person name="Silva L.S."/>
            <person name="Arantes T."/>
            <person name="Boratto P."/>
            <person name="Andrade M."/>
            <person name="Kroon E.G."/>
            <person name="Ribeiro B."/>
            <person name="Bergier I."/>
            <person name="Seligmann H."/>
            <person name="Ghigo E."/>
            <person name="Colson P."/>
            <person name="Levasseur A."/>
            <person name="Raoult D."/>
            <person name="Scola B.L."/>
        </authorList>
    </citation>
    <scope>NUCLEOTIDE SEQUENCE</scope>
    <source>
        <strain evidence="9">Soda lake</strain>
    </source>
</reference>
<evidence type="ECO:0000256" key="3">
    <source>
        <dbReference type="ARBA" id="ARBA00022723"/>
    </source>
</evidence>
<dbReference type="Pfam" id="PF05649">
    <property type="entry name" value="Peptidase_M13_N"/>
    <property type="match status" value="1"/>
</dbReference>
<dbReference type="InterPro" id="IPR042089">
    <property type="entry name" value="Peptidase_M13_dom_2"/>
</dbReference>
<keyword evidence="2" id="KW-0645">Protease</keyword>
<evidence type="ECO:0000256" key="2">
    <source>
        <dbReference type="ARBA" id="ARBA00022670"/>
    </source>
</evidence>
<dbReference type="Gene3D" id="1.10.1380.10">
    <property type="entry name" value="Neutral endopeptidase , domain2"/>
    <property type="match status" value="1"/>
</dbReference>
<dbReference type="Pfam" id="PF01431">
    <property type="entry name" value="Peptidase_M13"/>
    <property type="match status" value="1"/>
</dbReference>
<keyword evidence="3" id="KW-0479">Metal-binding</keyword>
<dbReference type="PANTHER" id="PTHR11733">
    <property type="entry name" value="ZINC METALLOPROTEASE FAMILY M13 NEPRILYSIN-RELATED"/>
    <property type="match status" value="1"/>
</dbReference>
<evidence type="ECO:0000259" key="7">
    <source>
        <dbReference type="Pfam" id="PF01431"/>
    </source>
</evidence>
<dbReference type="Gene3D" id="3.40.390.10">
    <property type="entry name" value="Collagenase (Catalytic Domain)"/>
    <property type="match status" value="1"/>
</dbReference>
<dbReference type="GO" id="GO:0005886">
    <property type="term" value="C:plasma membrane"/>
    <property type="evidence" value="ECO:0007669"/>
    <property type="project" value="TreeGrafter"/>
</dbReference>
<evidence type="ECO:0000259" key="8">
    <source>
        <dbReference type="Pfam" id="PF05649"/>
    </source>
</evidence>
<dbReference type="GeneID" id="80518405"/>
<keyword evidence="5" id="KW-0862">Zinc</keyword>
<keyword evidence="6" id="KW-0482">Metalloprotease</keyword>
<evidence type="ECO:0000256" key="6">
    <source>
        <dbReference type="ARBA" id="ARBA00023049"/>
    </source>
</evidence>
<dbReference type="GO" id="GO:0004222">
    <property type="term" value="F:metalloendopeptidase activity"/>
    <property type="evidence" value="ECO:0007669"/>
    <property type="project" value="InterPro"/>
</dbReference>
<name>A0A6N1NTT3_9VIRU</name>
<evidence type="ECO:0000256" key="4">
    <source>
        <dbReference type="ARBA" id="ARBA00022801"/>
    </source>
</evidence>
<dbReference type="GO" id="GO:0016485">
    <property type="term" value="P:protein processing"/>
    <property type="evidence" value="ECO:0007669"/>
    <property type="project" value="TreeGrafter"/>
</dbReference>
<sequence>MISENIIDCIPQNDLDCYYNRQWRQLNKLTNDKLSINNFTILQEKIDDDMHNLIIGADFGSDKIMNNMIKFRNSYFNRKDISEPIINLISLINDISNIKELSQVIRIMTNLGITTLFTISVTPHFKEPDVYTLALGEIYLTLESGEMYEKKNTYVIKQFISMLKDLYVFVKNKWNYNISDATNFIKNIIVFEILFSKSILSLSDSHNPLVTHNSDLYENFIKKYDAGDFWKDILGEYIHEGMYIFYENPKFLLFMKNFIEKMTNDELTMTKDYLVFCVLKKYGLYTSIVESFDKILFFAMDDKKIFLDTFYETFGYYLQAIYESKNFNHEKNKKIHEMFDNMKAYCSEIFMKSDIFGKQTVYEAFLKLQTLDIVLGKHDYYVDMSNLPNLDNDFYGNLMTINSFHFQKMISLVDQKVNRYYLSVNNDIFSFIVNAYYDPPSNTIFIPTSITNDIFFKEDVEPIYNYGSLGAIMAHEIMHCFDNYGAIFDHKGHLHNWWTRTDYEKYNKEIEKVKIHYSSLILNGFNLNAEASISENIADIAGLKLSIRTYIKVYMPYTNPNNMTFKEKEHLKKFFERWAHTLRTITDEELIKYEIKFDVHPPNIIRINAPFSHINEYYEIYNVQPEHFNYLPKNERTKFLDI</sequence>
<dbReference type="InterPro" id="IPR008753">
    <property type="entry name" value="Peptidase_M13_N"/>
</dbReference>
<dbReference type="KEGG" id="vg:80518405"/>
<reference evidence="9" key="2">
    <citation type="journal article" date="2018" name="Nat. Commun.">
        <title>Tailed giant Tupanvirus possesses the most complete translational apparatus of the known virosphere.</title>
        <authorList>
            <person name="Abrahao J."/>
            <person name="Silva L."/>
            <person name="Silva L.S."/>
            <person name="Khalil J.Y.B."/>
            <person name="Rodrigues R."/>
            <person name="Arantes T."/>
            <person name="Assis F."/>
            <person name="Boratto P."/>
            <person name="Andrade M."/>
            <person name="Kroon E.G."/>
            <person name="Ribeiro B."/>
            <person name="Bergier I."/>
            <person name="Seligmann H."/>
            <person name="Ghigo E."/>
            <person name="Colson P."/>
            <person name="Levasseur A."/>
            <person name="Kroemer G."/>
            <person name="Raoult D."/>
            <person name="La Scola B."/>
        </authorList>
    </citation>
    <scope>NUCLEOTIDE SEQUENCE [LARGE SCALE GENOMIC DNA]</scope>
    <source>
        <strain evidence="9">Soda lake</strain>
    </source>
</reference>
<dbReference type="InterPro" id="IPR024079">
    <property type="entry name" value="MetalloPept_cat_dom_sf"/>
</dbReference>
<evidence type="ECO:0000256" key="5">
    <source>
        <dbReference type="ARBA" id="ARBA00022833"/>
    </source>
</evidence>
<dbReference type="InterPro" id="IPR018497">
    <property type="entry name" value="Peptidase_M13_C"/>
</dbReference>
<evidence type="ECO:0000313" key="9">
    <source>
        <dbReference type="EMBL" id="QKU34988.1"/>
    </source>
</evidence>
<organism evidence="9">
    <name type="scientific">Tupanvirus soda lake</name>
    <dbReference type="NCBI Taxonomy" id="2126985"/>
    <lineage>
        <taxon>Viruses</taxon>
        <taxon>Varidnaviria</taxon>
        <taxon>Bamfordvirae</taxon>
        <taxon>Nucleocytoviricota</taxon>
        <taxon>Megaviricetes</taxon>
        <taxon>Imitervirales</taxon>
        <taxon>Mimiviridae</taxon>
        <taxon>Megamimivirinae</taxon>
        <taxon>Tupanvirus</taxon>
        <taxon>Tupanvirus salinum</taxon>
    </lineage>
</organism>
<accession>A0A6N1NTT3</accession>
<evidence type="ECO:0000256" key="1">
    <source>
        <dbReference type="ARBA" id="ARBA00001947"/>
    </source>
</evidence>
<feature type="domain" description="Peptidase M13 N-terminal" evidence="8">
    <location>
        <begin position="11"/>
        <end position="373"/>
    </location>
</feature>
<proteinExistence type="predicted"/>
<keyword evidence="4" id="KW-0378">Hydrolase</keyword>
<dbReference type="GO" id="GO:0046872">
    <property type="term" value="F:metal ion binding"/>
    <property type="evidence" value="ECO:0007669"/>
    <property type="project" value="UniProtKB-KW"/>
</dbReference>
<protein>
    <submittedName>
        <fullName evidence="9">Putative zinc metalloproteinase</fullName>
    </submittedName>
</protein>
<feature type="domain" description="Peptidase M13 C-terminal" evidence="7">
    <location>
        <begin position="434"/>
        <end position="630"/>
    </location>
</feature>
<dbReference type="InterPro" id="IPR000718">
    <property type="entry name" value="Peptidase_M13"/>
</dbReference>
<dbReference type="PANTHER" id="PTHR11733:SF241">
    <property type="entry name" value="GH26575P-RELATED"/>
    <property type="match status" value="1"/>
</dbReference>
<dbReference type="RefSeq" id="YP_010781641.1">
    <property type="nucleotide sequence ID" value="NC_075039.1"/>
</dbReference>
<dbReference type="PRINTS" id="PR00786">
    <property type="entry name" value="NEPRILYSIN"/>
</dbReference>